<evidence type="ECO:0000313" key="1">
    <source>
        <dbReference type="EMBL" id="CAF1005263.1"/>
    </source>
</evidence>
<gene>
    <name evidence="1" type="ORF">OXX778_LOCUS16619</name>
</gene>
<accession>A0A814H3K8</accession>
<proteinExistence type="predicted"/>
<dbReference type="EMBL" id="CAJNOC010003980">
    <property type="protein sequence ID" value="CAF1005263.1"/>
    <property type="molecule type" value="Genomic_DNA"/>
</dbReference>
<organism evidence="1 2">
    <name type="scientific">Brachionus calyciflorus</name>
    <dbReference type="NCBI Taxonomy" id="104777"/>
    <lineage>
        <taxon>Eukaryota</taxon>
        <taxon>Metazoa</taxon>
        <taxon>Spiralia</taxon>
        <taxon>Gnathifera</taxon>
        <taxon>Rotifera</taxon>
        <taxon>Eurotatoria</taxon>
        <taxon>Monogononta</taxon>
        <taxon>Pseudotrocha</taxon>
        <taxon>Ploima</taxon>
        <taxon>Brachionidae</taxon>
        <taxon>Brachionus</taxon>
    </lineage>
</organism>
<reference evidence="1" key="1">
    <citation type="submission" date="2021-02" db="EMBL/GenBank/DDBJ databases">
        <authorList>
            <person name="Nowell W R."/>
        </authorList>
    </citation>
    <scope>NUCLEOTIDE SEQUENCE</scope>
    <source>
        <strain evidence="1">Ploen Becks lab</strain>
    </source>
</reference>
<sequence length="83" mass="9509">MAGRKKLCNPEDDKSVKIITTPQENVIKSKKKNQNKKIQLRRSPLNPGFKRDEILNSIVHFPVDEILGKEKDEIVKNSILSAR</sequence>
<keyword evidence="2" id="KW-1185">Reference proteome</keyword>
<dbReference type="Proteomes" id="UP000663879">
    <property type="component" value="Unassembled WGS sequence"/>
</dbReference>
<protein>
    <submittedName>
        <fullName evidence="1">Uncharacterized protein</fullName>
    </submittedName>
</protein>
<comment type="caution">
    <text evidence="1">The sequence shown here is derived from an EMBL/GenBank/DDBJ whole genome shotgun (WGS) entry which is preliminary data.</text>
</comment>
<name>A0A814H3K8_9BILA</name>
<evidence type="ECO:0000313" key="2">
    <source>
        <dbReference type="Proteomes" id="UP000663879"/>
    </source>
</evidence>
<dbReference type="AlphaFoldDB" id="A0A814H3K8"/>